<gene>
    <name evidence="1" type="ORF">CSUB01_10097</name>
</gene>
<dbReference type="OrthoDB" id="73875at2759"/>
<reference evidence="2" key="1">
    <citation type="journal article" date="2014" name="Genome Announc.">
        <title>Draft genome sequence of Colletotrichum sublineola, a destructive pathogen of cultivated sorghum.</title>
        <authorList>
            <person name="Baroncelli R."/>
            <person name="Sanz-Martin J.M."/>
            <person name="Rech G.E."/>
            <person name="Sukno S.A."/>
            <person name="Thon M.R."/>
        </authorList>
    </citation>
    <scope>NUCLEOTIDE SEQUENCE [LARGE SCALE GENOMIC DNA]</scope>
    <source>
        <strain evidence="2">TX430BB</strain>
    </source>
</reference>
<dbReference type="AlphaFoldDB" id="A0A066XG36"/>
<dbReference type="HOGENOM" id="CLU_1704124_0_0_1"/>
<accession>A0A066XG36</accession>
<sequence>MGKEETVLREHRPLRDGLGAPSHLPGFYFSNSATVHEVQMFAYNFVKWSEHTALTPADTCLNKLGSMEERVGLVVCDSSLNLMKTKIYKLQNPVGDTTWLAWFLSSLPLGLERALSHVQTVMAVFDYYDDVNVKNRHAAAYQHVMDEMATFEIS</sequence>
<dbReference type="Proteomes" id="UP000027238">
    <property type="component" value="Unassembled WGS sequence"/>
</dbReference>
<organism evidence="1 2">
    <name type="scientific">Colletotrichum sublineola</name>
    <name type="common">Sorghum anthracnose fungus</name>
    <dbReference type="NCBI Taxonomy" id="1173701"/>
    <lineage>
        <taxon>Eukaryota</taxon>
        <taxon>Fungi</taxon>
        <taxon>Dikarya</taxon>
        <taxon>Ascomycota</taxon>
        <taxon>Pezizomycotina</taxon>
        <taxon>Sordariomycetes</taxon>
        <taxon>Hypocreomycetidae</taxon>
        <taxon>Glomerellales</taxon>
        <taxon>Glomerellaceae</taxon>
        <taxon>Colletotrichum</taxon>
        <taxon>Colletotrichum graminicola species complex</taxon>
    </lineage>
</organism>
<evidence type="ECO:0000313" key="1">
    <source>
        <dbReference type="EMBL" id="KDN66614.1"/>
    </source>
</evidence>
<dbReference type="EMBL" id="JMSE01000920">
    <property type="protein sequence ID" value="KDN66614.1"/>
    <property type="molecule type" value="Genomic_DNA"/>
</dbReference>
<comment type="caution">
    <text evidence="1">The sequence shown here is derived from an EMBL/GenBank/DDBJ whole genome shotgun (WGS) entry which is preliminary data.</text>
</comment>
<name>A0A066XG36_COLSU</name>
<keyword evidence="2" id="KW-1185">Reference proteome</keyword>
<proteinExistence type="predicted"/>
<protein>
    <submittedName>
        <fullName evidence="1">Uncharacterized protein</fullName>
    </submittedName>
</protein>
<evidence type="ECO:0000313" key="2">
    <source>
        <dbReference type="Proteomes" id="UP000027238"/>
    </source>
</evidence>